<evidence type="ECO:0000259" key="1">
    <source>
        <dbReference type="Pfam" id="PF12728"/>
    </source>
</evidence>
<dbReference type="InterPro" id="IPR041657">
    <property type="entry name" value="HTH_17"/>
</dbReference>
<accession>A0A1T2X0X1</accession>
<feature type="domain" description="Helix-turn-helix" evidence="1">
    <location>
        <begin position="7"/>
        <end position="55"/>
    </location>
</feature>
<dbReference type="RefSeq" id="WP_078502646.1">
    <property type="nucleotide sequence ID" value="NZ_MSZX01000017.1"/>
</dbReference>
<keyword evidence="3" id="KW-1185">Reference proteome</keyword>
<proteinExistence type="predicted"/>
<comment type="caution">
    <text evidence="2">The sequence shown here is derived from an EMBL/GenBank/DDBJ whole genome shotgun (WGS) entry which is preliminary data.</text>
</comment>
<dbReference type="GO" id="GO:0003677">
    <property type="term" value="F:DNA binding"/>
    <property type="evidence" value="ECO:0007669"/>
    <property type="project" value="InterPro"/>
</dbReference>
<dbReference type="SUPFAM" id="SSF46955">
    <property type="entry name" value="Putative DNA-binding domain"/>
    <property type="match status" value="1"/>
</dbReference>
<evidence type="ECO:0000313" key="3">
    <source>
        <dbReference type="Proteomes" id="UP000190188"/>
    </source>
</evidence>
<reference evidence="2 3" key="1">
    <citation type="submission" date="2017-01" db="EMBL/GenBank/DDBJ databases">
        <title>Genome analysis of Paenibacillus selenitrireducens ES3-24.</title>
        <authorList>
            <person name="Xu D."/>
            <person name="Yao R."/>
            <person name="Zheng S."/>
        </authorList>
    </citation>
    <scope>NUCLEOTIDE SEQUENCE [LARGE SCALE GENOMIC DNA]</scope>
    <source>
        <strain evidence="2 3">ES3-24</strain>
    </source>
</reference>
<dbReference type="InterPro" id="IPR010093">
    <property type="entry name" value="SinI_DNA-bd"/>
</dbReference>
<sequence length="63" mass="7514">MELLGKLYSIDEVSNMLKVDRKTVDRWVKEDKLTAMKLGGTLWRIREKDLNYFILQALEEGRR</sequence>
<name>A0A1T2X0X1_9BACL</name>
<dbReference type="AlphaFoldDB" id="A0A1T2X0X1"/>
<dbReference type="Pfam" id="PF12728">
    <property type="entry name" value="HTH_17"/>
    <property type="match status" value="1"/>
</dbReference>
<organism evidence="2 3">
    <name type="scientific">Paenibacillus selenitireducens</name>
    <dbReference type="NCBI Taxonomy" id="1324314"/>
    <lineage>
        <taxon>Bacteria</taxon>
        <taxon>Bacillati</taxon>
        <taxon>Bacillota</taxon>
        <taxon>Bacilli</taxon>
        <taxon>Bacillales</taxon>
        <taxon>Paenibacillaceae</taxon>
        <taxon>Paenibacillus</taxon>
    </lineage>
</organism>
<evidence type="ECO:0000313" key="2">
    <source>
        <dbReference type="EMBL" id="OPA73461.1"/>
    </source>
</evidence>
<dbReference type="Proteomes" id="UP000190188">
    <property type="component" value="Unassembled WGS sequence"/>
</dbReference>
<dbReference type="NCBIfam" id="TIGR01764">
    <property type="entry name" value="excise"/>
    <property type="match status" value="1"/>
</dbReference>
<dbReference type="EMBL" id="MSZX01000017">
    <property type="protein sequence ID" value="OPA73461.1"/>
    <property type="molecule type" value="Genomic_DNA"/>
</dbReference>
<gene>
    <name evidence="2" type="ORF">BVG16_28790</name>
</gene>
<dbReference type="InterPro" id="IPR009061">
    <property type="entry name" value="DNA-bd_dom_put_sf"/>
</dbReference>
<dbReference type="OrthoDB" id="2627698at2"/>
<protein>
    <recommendedName>
        <fullName evidence="1">Helix-turn-helix domain-containing protein</fullName>
    </recommendedName>
</protein>